<dbReference type="GO" id="GO:0005743">
    <property type="term" value="C:mitochondrial inner membrane"/>
    <property type="evidence" value="ECO:0007669"/>
    <property type="project" value="TreeGrafter"/>
</dbReference>
<organism evidence="12 13">
    <name type="scientific">Magnusiomyces paraingens</name>
    <dbReference type="NCBI Taxonomy" id="2606893"/>
    <lineage>
        <taxon>Eukaryota</taxon>
        <taxon>Fungi</taxon>
        <taxon>Dikarya</taxon>
        <taxon>Ascomycota</taxon>
        <taxon>Saccharomycotina</taxon>
        <taxon>Dipodascomycetes</taxon>
        <taxon>Dipodascales</taxon>
        <taxon>Dipodascaceae</taxon>
        <taxon>Magnusiomyces</taxon>
    </lineage>
</organism>
<evidence type="ECO:0000256" key="4">
    <source>
        <dbReference type="ARBA" id="ARBA00022741"/>
    </source>
</evidence>
<evidence type="ECO:0000313" key="13">
    <source>
        <dbReference type="Proteomes" id="UP000398389"/>
    </source>
</evidence>
<dbReference type="InterPro" id="IPR003593">
    <property type="entry name" value="AAA+_ATPase"/>
</dbReference>
<gene>
    <name evidence="12" type="ORF">SAPINGB_P004941</name>
</gene>
<feature type="compositionally biased region" description="Basic residues" evidence="8">
    <location>
        <begin position="253"/>
        <end position="267"/>
    </location>
</feature>
<feature type="transmembrane region" description="Helical" evidence="9">
    <location>
        <begin position="381"/>
        <end position="400"/>
    </location>
</feature>
<keyword evidence="13" id="KW-1185">Reference proteome</keyword>
<comment type="subcellular location">
    <subcellularLocation>
        <location evidence="1">Membrane</location>
        <topology evidence="1">Multi-pass membrane protein</topology>
    </subcellularLocation>
</comment>
<dbReference type="SUPFAM" id="SSF52540">
    <property type="entry name" value="P-loop containing nucleoside triphosphate hydrolases"/>
    <property type="match status" value="2"/>
</dbReference>
<feature type="region of interest" description="Disordered" evidence="8">
    <location>
        <begin position="1"/>
        <end position="105"/>
    </location>
</feature>
<dbReference type="GeneID" id="43583756"/>
<evidence type="ECO:0000259" key="10">
    <source>
        <dbReference type="PROSITE" id="PS50893"/>
    </source>
</evidence>
<keyword evidence="6 9" id="KW-1133">Transmembrane helix</keyword>
<evidence type="ECO:0000256" key="7">
    <source>
        <dbReference type="ARBA" id="ARBA00023136"/>
    </source>
</evidence>
<dbReference type="CDD" id="cd18577">
    <property type="entry name" value="ABC_6TM_Pgp_ABCB1_D1_like"/>
    <property type="match status" value="1"/>
</dbReference>
<dbReference type="GO" id="GO:0005524">
    <property type="term" value="F:ATP binding"/>
    <property type="evidence" value="ECO:0007669"/>
    <property type="project" value="UniProtKB-KW"/>
</dbReference>
<dbReference type="PANTHER" id="PTHR43394:SF1">
    <property type="entry name" value="ATP-BINDING CASSETTE SUB-FAMILY B MEMBER 10, MITOCHONDRIAL"/>
    <property type="match status" value="1"/>
</dbReference>
<feature type="compositionally biased region" description="Polar residues" evidence="8">
    <location>
        <begin position="49"/>
        <end position="77"/>
    </location>
</feature>
<evidence type="ECO:0000256" key="1">
    <source>
        <dbReference type="ARBA" id="ARBA00004141"/>
    </source>
</evidence>
<name>A0A5E8BXR9_9ASCO</name>
<accession>A0A5E8BXR9</accession>
<dbReference type="FunFam" id="3.40.50.300:FF:000604">
    <property type="entry name" value="ABC transporter B family member 28"/>
    <property type="match status" value="1"/>
</dbReference>
<dbReference type="SMART" id="SM00382">
    <property type="entry name" value="AAA"/>
    <property type="match status" value="2"/>
</dbReference>
<keyword evidence="2" id="KW-0813">Transport</keyword>
<feature type="compositionally biased region" description="Polar residues" evidence="8">
    <location>
        <begin position="7"/>
        <end position="42"/>
    </location>
</feature>
<dbReference type="InterPro" id="IPR003439">
    <property type="entry name" value="ABC_transporter-like_ATP-bd"/>
</dbReference>
<dbReference type="Gene3D" id="3.40.50.300">
    <property type="entry name" value="P-loop containing nucleotide triphosphate hydrolases"/>
    <property type="match status" value="2"/>
</dbReference>
<dbReference type="RefSeq" id="XP_031855547.1">
    <property type="nucleotide sequence ID" value="XM_031999656.1"/>
</dbReference>
<dbReference type="Pfam" id="PF00005">
    <property type="entry name" value="ABC_tran"/>
    <property type="match status" value="2"/>
</dbReference>
<feature type="transmembrane region" description="Helical" evidence="9">
    <location>
        <begin position="1088"/>
        <end position="1107"/>
    </location>
</feature>
<dbReference type="InterPro" id="IPR027417">
    <property type="entry name" value="P-loop_NTPase"/>
</dbReference>
<evidence type="ECO:0000256" key="8">
    <source>
        <dbReference type="SAM" id="MobiDB-lite"/>
    </source>
</evidence>
<feature type="transmembrane region" description="Helical" evidence="9">
    <location>
        <begin position="1020"/>
        <end position="1037"/>
    </location>
</feature>
<reference evidence="12 13" key="1">
    <citation type="submission" date="2019-09" db="EMBL/GenBank/DDBJ databases">
        <authorList>
            <person name="Brejova B."/>
        </authorList>
    </citation>
    <scope>NUCLEOTIDE SEQUENCE [LARGE SCALE GENOMIC DNA]</scope>
</reference>
<dbReference type="PROSITE" id="PS50929">
    <property type="entry name" value="ABC_TM1F"/>
    <property type="match status" value="2"/>
</dbReference>
<feature type="region of interest" description="Disordered" evidence="8">
    <location>
        <begin position="950"/>
        <end position="970"/>
    </location>
</feature>
<evidence type="ECO:0000256" key="3">
    <source>
        <dbReference type="ARBA" id="ARBA00022692"/>
    </source>
</evidence>
<dbReference type="Gene3D" id="1.20.1560.10">
    <property type="entry name" value="ABC transporter type 1, transmembrane domain"/>
    <property type="match status" value="1"/>
</dbReference>
<evidence type="ECO:0000256" key="6">
    <source>
        <dbReference type="ARBA" id="ARBA00022989"/>
    </source>
</evidence>
<dbReference type="PROSITE" id="PS50893">
    <property type="entry name" value="ABC_TRANSPORTER_2"/>
    <property type="match status" value="2"/>
</dbReference>
<dbReference type="GO" id="GO:0016887">
    <property type="term" value="F:ATP hydrolysis activity"/>
    <property type="evidence" value="ECO:0007669"/>
    <property type="project" value="InterPro"/>
</dbReference>
<dbReference type="Pfam" id="PF00664">
    <property type="entry name" value="ABC_membrane"/>
    <property type="match status" value="2"/>
</dbReference>
<dbReference type="GO" id="GO:0090374">
    <property type="term" value="P:oligopeptide export from mitochondrion"/>
    <property type="evidence" value="ECO:0007669"/>
    <property type="project" value="TreeGrafter"/>
</dbReference>
<feature type="domain" description="ABC transmembrane type-1" evidence="11">
    <location>
        <begin position="1023"/>
        <end position="1256"/>
    </location>
</feature>
<keyword evidence="3 9" id="KW-0812">Transmembrane</keyword>
<feature type="compositionally biased region" description="Low complexity" evidence="8">
    <location>
        <begin position="239"/>
        <end position="252"/>
    </location>
</feature>
<evidence type="ECO:0000256" key="2">
    <source>
        <dbReference type="ARBA" id="ARBA00022448"/>
    </source>
</evidence>
<feature type="transmembrane region" description="Helical" evidence="9">
    <location>
        <begin position="477"/>
        <end position="499"/>
    </location>
</feature>
<sequence>MAPDFENSLNENKSFSHLSNNSFADTPQSSNSLPLEPSSRNSFLGFLSPSHNSAATPLSAASFNVSGTMPSSQNPNPDGTPPSSLSGLSPSRAPSERRRFSRSLSSTLLSDKNATYYNSHSRPVSAIVGSSSNRPVDLLQMYQDQIDRPELQTSQPHDHGPIPSIMIHRSTLDSTTGPEYAETNSFVFPSQSPSVQIQTPPKPRSDDNVQIHCFEIEVDTEPGTSTRVSRHSSTRMRRSGTSGSTSTSGVRMSRSRSRGVRQSHRRAFSSASVMSDPDEDTDLTTGATSHPDIPRAELLTLYRQISTPKTPVGALTVFRYATVKDWIILCLAYTAQAVAGAALPLTNYFAGTVTNAFCQFINNEIKADEYEATLRRVTLQYVYIGTSIGVFSYAAFYILLNRGEVLTSRIRKHFLRAVFQQNIAYFDYLGHAEIARRFHSDIQLIQEDISENSGLAVTNIAAFMSSTIIGFTASWSISITVVALLSSILIVYLIGMTYIRARENSINLELSEGRNVVSETITSIHTTTALGTSNFHAQRFYNHLMRASHPSESQICLYAFIIGFMWFVIFSAYALAFWKGFNEVENDNINVGDLLTAIISLMIAGFSLSSLLPVVHSFRVGNDAARSIFETIDRESVINPFSDSGETLYDFNGRIEFRDVRLRYPTSPSKIVLDDINLVINAGETVALVGPPGSGKSALLSLLERYYEPVFGSILIDDIDIKDIKVHSLRQQIAIVTQEALLFSGTIYENIVQGLNGTRHEHRDRKTKTEMVKRACCEVNAWGFILALDSGLDFQVGDRGCNLTTGQRQRIALARVVISQPKILLMDEALSALTERSEEFIGKWLSRNSRQFTSLMVSSKLSTILRADRVVVILDGRIAEQGTHAELMANNQWYAKFVTNERLDEAYLNYRCNEPVLMFNRERQSAERSVTSSRSNASNLQYEIRHAQIPSPPSQETLKNSTTKSEKQYEESATCTQEMSLVSLVGMLIRINKEAHLDLFIGAMAATICVVLRVRGYFGRYPAIFILLAFFFMGRAGDKLVRKLRYTIFRHVLRMDIEFFDSDRAGSESLTLMLLDEASRLKNITGQALGVIQDSSVAIYVSIFIVLAADWRLGLVAVCLVPIMIASNYLRHHIYTKFQSKAKGAYESSANYASEMVSSVREVAALCREREVIEYYDTEINNKMHRHQGWSMLTAILYAVSQGTTPLCLGLQMWHGSKLLLVNKISIYQFYVSFISLVISAQAVQTIFSFGSETNLAQEATASISRLLVTIPEMDECSTDGLIITKSQEPGGRRTYGVSEDDIVQGEIEFRNVQFRYAFQPEYTVLQNVNFKTEARELVGIVGHEGSCDKPAILELIELFYVPQRGHIYMDGIDIKLLNLASYRQAIGYVNAQATFVDGLSVRENIMLGWGDEVLDECVLVRACKTAQIHDFIASLPEGYNTRGGVVYRASQKIRIALARAILREPTVLLVDDVLAAYGQTAMAVDEIEAVRRAVESAARGRTTLVVASRTAMVAGADRVIVMEKGRVVEQGLRADLMARRGKFYELVQVQRRGI</sequence>
<proteinExistence type="predicted"/>
<dbReference type="InterPro" id="IPR011527">
    <property type="entry name" value="ABC1_TM_dom"/>
</dbReference>
<feature type="compositionally biased region" description="Low complexity" evidence="8">
    <location>
        <begin position="81"/>
        <end position="93"/>
    </location>
</feature>
<evidence type="ECO:0000313" key="12">
    <source>
        <dbReference type="EMBL" id="VVT56297.1"/>
    </source>
</evidence>
<dbReference type="EMBL" id="CABVLU010000004">
    <property type="protein sequence ID" value="VVT56297.1"/>
    <property type="molecule type" value="Genomic_DNA"/>
</dbReference>
<dbReference type="GO" id="GO:0015421">
    <property type="term" value="F:ABC-type oligopeptide transporter activity"/>
    <property type="evidence" value="ECO:0007669"/>
    <property type="project" value="TreeGrafter"/>
</dbReference>
<evidence type="ECO:0000256" key="5">
    <source>
        <dbReference type="ARBA" id="ARBA00022840"/>
    </source>
</evidence>
<keyword evidence="7 9" id="KW-0472">Membrane</keyword>
<feature type="transmembrane region" description="Helical" evidence="9">
    <location>
        <begin position="1113"/>
        <end position="1130"/>
    </location>
</feature>
<dbReference type="OrthoDB" id="6500128at2759"/>
<keyword evidence="4" id="KW-0547">Nucleotide-binding</keyword>
<dbReference type="PANTHER" id="PTHR43394">
    <property type="entry name" value="ATP-DEPENDENT PERMEASE MDL1, MITOCHONDRIAL"/>
    <property type="match status" value="1"/>
</dbReference>
<feature type="domain" description="ABC transporter" evidence="10">
    <location>
        <begin position="1308"/>
        <end position="1550"/>
    </location>
</feature>
<evidence type="ECO:0000256" key="9">
    <source>
        <dbReference type="SAM" id="Phobius"/>
    </source>
</evidence>
<protein>
    <submittedName>
        <fullName evidence="12">Uncharacterized protein</fullName>
    </submittedName>
</protein>
<dbReference type="InterPro" id="IPR039421">
    <property type="entry name" value="Type_1_exporter"/>
</dbReference>
<dbReference type="CDD" id="cd18578">
    <property type="entry name" value="ABC_6TM_Pgp_ABCB1_D2_like"/>
    <property type="match status" value="1"/>
</dbReference>
<feature type="compositionally biased region" description="Polar residues" evidence="8">
    <location>
        <begin position="954"/>
        <end position="963"/>
    </location>
</feature>
<dbReference type="Proteomes" id="UP000398389">
    <property type="component" value="Unassembled WGS sequence"/>
</dbReference>
<evidence type="ECO:0000259" key="11">
    <source>
        <dbReference type="PROSITE" id="PS50929"/>
    </source>
</evidence>
<dbReference type="InterPro" id="IPR036640">
    <property type="entry name" value="ABC1_TM_sf"/>
</dbReference>
<keyword evidence="5" id="KW-0067">ATP-binding</keyword>
<feature type="compositionally biased region" description="Basic residues" evidence="8">
    <location>
        <begin position="228"/>
        <end position="238"/>
    </location>
</feature>
<dbReference type="SUPFAM" id="SSF90123">
    <property type="entry name" value="ABC transporter transmembrane region"/>
    <property type="match status" value="2"/>
</dbReference>
<feature type="domain" description="ABC transporter" evidence="10">
    <location>
        <begin position="655"/>
        <end position="900"/>
    </location>
</feature>
<feature type="transmembrane region" description="Helical" evidence="9">
    <location>
        <begin position="598"/>
        <end position="618"/>
    </location>
</feature>
<feature type="domain" description="ABC transmembrane type-1" evidence="11">
    <location>
        <begin position="335"/>
        <end position="618"/>
    </location>
</feature>
<feature type="region of interest" description="Disordered" evidence="8">
    <location>
        <begin position="219"/>
        <end position="289"/>
    </location>
</feature>
<feature type="transmembrane region" description="Helical" evidence="9">
    <location>
        <begin position="555"/>
        <end position="578"/>
    </location>
</feature>